<feature type="domain" description="BPTI/Kunitz inhibitor" evidence="8">
    <location>
        <begin position="37"/>
        <end position="87"/>
    </location>
</feature>
<evidence type="ECO:0000256" key="5">
    <source>
        <dbReference type="ARBA" id="ARBA00022900"/>
    </source>
</evidence>
<dbReference type="FunFam" id="4.10.410.10:FF:000020">
    <property type="entry name" value="Collagen, type VI, alpha 3"/>
    <property type="match status" value="1"/>
</dbReference>
<dbReference type="SMART" id="SM00131">
    <property type="entry name" value="KU"/>
    <property type="match status" value="1"/>
</dbReference>
<keyword evidence="5" id="KW-0722">Serine protease inhibitor</keyword>
<evidence type="ECO:0000256" key="7">
    <source>
        <dbReference type="SAM" id="SignalP"/>
    </source>
</evidence>
<evidence type="ECO:0000313" key="9">
    <source>
        <dbReference type="EMBL" id="KAK8773740.1"/>
    </source>
</evidence>
<dbReference type="InterPro" id="IPR020901">
    <property type="entry name" value="Prtase_inh_Kunz-CS"/>
</dbReference>
<dbReference type="AlphaFoldDB" id="A0AAQ4EGB5"/>
<keyword evidence="3" id="KW-0646">Protease inhibitor</keyword>
<keyword evidence="6" id="KW-1015">Disulfide bond</keyword>
<dbReference type="PRINTS" id="PR00759">
    <property type="entry name" value="BASICPTASE"/>
</dbReference>
<keyword evidence="7" id="KW-0732">Signal</keyword>
<proteinExistence type="predicted"/>
<dbReference type="EMBL" id="JARKHS020016375">
    <property type="protein sequence ID" value="KAK8773740.1"/>
    <property type="molecule type" value="Genomic_DNA"/>
</dbReference>
<reference evidence="9 10" key="1">
    <citation type="journal article" date="2023" name="Arcadia Sci">
        <title>De novo assembly of a long-read Amblyomma americanum tick genome.</title>
        <authorList>
            <person name="Chou S."/>
            <person name="Poskanzer K.E."/>
            <person name="Rollins M."/>
            <person name="Thuy-Boun P.S."/>
        </authorList>
    </citation>
    <scope>NUCLEOTIDE SEQUENCE [LARGE SCALE GENOMIC DNA]</scope>
    <source>
        <strain evidence="9">F_SG_1</strain>
        <tissue evidence="9">Salivary glands</tissue>
    </source>
</reference>
<evidence type="ECO:0000259" key="8">
    <source>
        <dbReference type="PROSITE" id="PS50279"/>
    </source>
</evidence>
<accession>A0AAQ4EGB5</accession>
<dbReference type="InterPro" id="IPR002223">
    <property type="entry name" value="Kunitz_BPTI"/>
</dbReference>
<dbReference type="SUPFAM" id="SSF57362">
    <property type="entry name" value="BPTI-like"/>
    <property type="match status" value="1"/>
</dbReference>
<dbReference type="PROSITE" id="PS00280">
    <property type="entry name" value="BPTI_KUNITZ_1"/>
    <property type="match status" value="1"/>
</dbReference>
<name>A0AAQ4EGB5_AMBAM</name>
<evidence type="ECO:0000313" key="10">
    <source>
        <dbReference type="Proteomes" id="UP001321473"/>
    </source>
</evidence>
<keyword evidence="2" id="KW-0964">Secreted</keyword>
<dbReference type="PROSITE" id="PS50279">
    <property type="entry name" value="BPTI_KUNITZ_2"/>
    <property type="match status" value="1"/>
</dbReference>
<dbReference type="Proteomes" id="UP001321473">
    <property type="component" value="Unassembled WGS sequence"/>
</dbReference>
<feature type="chain" id="PRO_5042985903" description="BPTI/Kunitz inhibitor domain-containing protein" evidence="7">
    <location>
        <begin position="17"/>
        <end position="92"/>
    </location>
</feature>
<keyword evidence="4" id="KW-0677">Repeat</keyword>
<evidence type="ECO:0000256" key="1">
    <source>
        <dbReference type="ARBA" id="ARBA00004613"/>
    </source>
</evidence>
<keyword evidence="10" id="KW-1185">Reference proteome</keyword>
<dbReference type="InterPro" id="IPR050098">
    <property type="entry name" value="TFPI/VKTCI-like"/>
</dbReference>
<dbReference type="PANTHER" id="PTHR10083">
    <property type="entry name" value="KUNITZ-TYPE PROTEASE INHIBITOR-RELATED"/>
    <property type="match status" value="1"/>
</dbReference>
<comment type="caution">
    <text evidence="9">The sequence shown here is derived from an EMBL/GenBank/DDBJ whole genome shotgun (WGS) entry which is preliminary data.</text>
</comment>
<dbReference type="GO" id="GO:0005615">
    <property type="term" value="C:extracellular space"/>
    <property type="evidence" value="ECO:0007669"/>
    <property type="project" value="TreeGrafter"/>
</dbReference>
<evidence type="ECO:0000256" key="6">
    <source>
        <dbReference type="ARBA" id="ARBA00023157"/>
    </source>
</evidence>
<evidence type="ECO:0000256" key="3">
    <source>
        <dbReference type="ARBA" id="ARBA00022690"/>
    </source>
</evidence>
<dbReference type="PANTHER" id="PTHR10083:SF328">
    <property type="entry name" value="TISSUE FACTOR PATHWAY INHIBITOR"/>
    <property type="match status" value="1"/>
</dbReference>
<dbReference type="Gene3D" id="4.10.410.10">
    <property type="entry name" value="Pancreatic trypsin inhibitor Kunitz domain"/>
    <property type="match status" value="1"/>
</dbReference>
<sequence length="92" mass="10104">MKKAVLLCFLAGAVFAAATAEVQVRNEHRGVNFDLGCRPPPESGMCRADFERWYFDVADGVCKPFVYGGCGGNANRYNTEWECQKACMRGSG</sequence>
<protein>
    <recommendedName>
        <fullName evidence="8">BPTI/Kunitz inhibitor domain-containing protein</fullName>
    </recommendedName>
</protein>
<organism evidence="9 10">
    <name type="scientific">Amblyomma americanum</name>
    <name type="common">Lone star tick</name>
    <dbReference type="NCBI Taxonomy" id="6943"/>
    <lineage>
        <taxon>Eukaryota</taxon>
        <taxon>Metazoa</taxon>
        <taxon>Ecdysozoa</taxon>
        <taxon>Arthropoda</taxon>
        <taxon>Chelicerata</taxon>
        <taxon>Arachnida</taxon>
        <taxon>Acari</taxon>
        <taxon>Parasitiformes</taxon>
        <taxon>Ixodida</taxon>
        <taxon>Ixodoidea</taxon>
        <taxon>Ixodidae</taxon>
        <taxon>Amblyomminae</taxon>
        <taxon>Amblyomma</taxon>
    </lineage>
</organism>
<dbReference type="Pfam" id="PF00014">
    <property type="entry name" value="Kunitz_BPTI"/>
    <property type="match status" value="1"/>
</dbReference>
<dbReference type="GO" id="GO:0004867">
    <property type="term" value="F:serine-type endopeptidase inhibitor activity"/>
    <property type="evidence" value="ECO:0007669"/>
    <property type="project" value="UniProtKB-KW"/>
</dbReference>
<evidence type="ECO:0000256" key="2">
    <source>
        <dbReference type="ARBA" id="ARBA00022525"/>
    </source>
</evidence>
<evidence type="ECO:0000256" key="4">
    <source>
        <dbReference type="ARBA" id="ARBA00022737"/>
    </source>
</evidence>
<feature type="signal peptide" evidence="7">
    <location>
        <begin position="1"/>
        <end position="16"/>
    </location>
</feature>
<dbReference type="InterPro" id="IPR036880">
    <property type="entry name" value="Kunitz_BPTI_sf"/>
</dbReference>
<comment type="subcellular location">
    <subcellularLocation>
        <location evidence="1">Secreted</location>
    </subcellularLocation>
</comment>
<gene>
    <name evidence="9" type="ORF">V5799_011727</name>
</gene>